<dbReference type="InterPro" id="IPR007139">
    <property type="entry name" value="DUF349"/>
</dbReference>
<protein>
    <submittedName>
        <fullName evidence="1">DUF349 domain-containing protein</fullName>
    </submittedName>
</protein>
<evidence type="ECO:0000313" key="1">
    <source>
        <dbReference type="EMBL" id="WMW81988.1"/>
    </source>
</evidence>
<dbReference type="Pfam" id="PF03993">
    <property type="entry name" value="DUF349"/>
    <property type="match status" value="2"/>
</dbReference>
<name>A0ABY9RM86_9BURK</name>
<accession>A0ABY9RM86</accession>
<keyword evidence="2" id="KW-1185">Reference proteome</keyword>
<evidence type="ECO:0000313" key="2">
    <source>
        <dbReference type="Proteomes" id="UP001181355"/>
    </source>
</evidence>
<organism evidence="1 2">
    <name type="scientific">Undibacterium cyanobacteriorum</name>
    <dbReference type="NCBI Taxonomy" id="3073561"/>
    <lineage>
        <taxon>Bacteria</taxon>
        <taxon>Pseudomonadati</taxon>
        <taxon>Pseudomonadota</taxon>
        <taxon>Betaproteobacteria</taxon>
        <taxon>Burkholderiales</taxon>
        <taxon>Oxalobacteraceae</taxon>
        <taxon>Undibacterium</taxon>
    </lineage>
</organism>
<reference evidence="1" key="1">
    <citation type="submission" date="2023-09" db="EMBL/GenBank/DDBJ databases">
        <title>Undibacterium sp. 20NA77.5 isolated from freshwater.</title>
        <authorList>
            <person name="Le V."/>
            <person name="Ko S.-R."/>
            <person name="Ahn C.-Y."/>
            <person name="Oh H.-M."/>
        </authorList>
    </citation>
    <scope>NUCLEOTIDE SEQUENCE</scope>
    <source>
        <strain evidence="1">20NA77.5</strain>
    </source>
</reference>
<dbReference type="EMBL" id="CP133720">
    <property type="protein sequence ID" value="WMW81988.1"/>
    <property type="molecule type" value="Genomic_DNA"/>
</dbReference>
<sequence length="853" mass="96106">MFDFLTKLFSSSSSQPDKALEVTEKNTLNAKSPSALSVSAKAELEQQRQAWRQKVDAAAHSEEVLLDLLFACDHADGRLYAAQYLQGRSALETVRARFKKNDQRLMKYVQGRLEQLKQKEALGKAIDDCISHGQLLLQASVILPNQLAQLDHMRTKLDTLGELAPEAQQKFDEMRRALDKRMDAQVALQRQLLSIVSRLQQGIGNESTIDRPTYEKLFAEFSEVRGSACAASLPRHPLTEAKRLLETYAQHLTVLENRILESSKILGSSDEMIDVLHVSGINALELHVDSGDQELQGTAAQDKTVDNAAIHADQRDINLDQADFNAALEGLEQALSEGRTQQAREFEKVLAVVDLQHAPAYVSKKQMQRLAAARKEFARLMSWARWSGVASREELVATAEGLAQLSLQPKELVDTVTALRSQWKQIEGAGGAGSRELWLRFDAACSAAYAPAASHFQEQSQLRKANAEQARALLTEFVSLAQDLMTETPDWRLVANSLSQMRQKWRAIGAMDRKEKEVLTGEFEACLQDLEQALQAQREVAEANRLELISVAKAIDASVRDAVEQVRKLQAQWQQNATAVPLERKREQELWTLFRAACDQIFEARKNQHREFEQERIKQLDAKHELCLEIERLVESKEADVRVLSEKMATFDKQWRSLGAVPRESEKQIEARYKTAIGVLQSQISQLEMQRYQQQANQMSQFLQACFDVENAVFNSDSSQPNSGNLIDECIAQFNATKDVHSKALRQRALALQKMRAQTSAVSNALSSETNLKDLVLKLELALELPSPVEEQARRREIQLSMLQQSLRQGRDAQSDQVMYEQLLATPCALSQQLQNRIHAILKVGLSRWPLKK</sequence>
<proteinExistence type="predicted"/>
<dbReference type="Proteomes" id="UP001181355">
    <property type="component" value="Chromosome"/>
</dbReference>
<dbReference type="RefSeq" id="WP_309483465.1">
    <property type="nucleotide sequence ID" value="NZ_CP133720.1"/>
</dbReference>
<gene>
    <name evidence="1" type="ORF">RF679_06795</name>
</gene>